<name>A0ABQ1HY39_9ALTE</name>
<gene>
    <name evidence="2" type="primary">mshD</name>
    <name evidence="2" type="ORF">GCM10007414_06340</name>
</gene>
<organism evidence="2 3">
    <name type="scientific">Agarivorans gilvus</name>
    <dbReference type="NCBI Taxonomy" id="680279"/>
    <lineage>
        <taxon>Bacteria</taxon>
        <taxon>Pseudomonadati</taxon>
        <taxon>Pseudomonadota</taxon>
        <taxon>Gammaproteobacteria</taxon>
        <taxon>Alteromonadales</taxon>
        <taxon>Alteromonadaceae</taxon>
        <taxon>Agarivorans</taxon>
    </lineage>
</organism>
<feature type="transmembrane region" description="Helical" evidence="1">
    <location>
        <begin position="6"/>
        <end position="33"/>
    </location>
</feature>
<keyword evidence="1" id="KW-0472">Membrane</keyword>
<proteinExistence type="predicted"/>
<keyword evidence="3" id="KW-1185">Reference proteome</keyword>
<dbReference type="EMBL" id="BMDY01000003">
    <property type="protein sequence ID" value="GGA96158.1"/>
    <property type="molecule type" value="Genomic_DNA"/>
</dbReference>
<sequence>MRPKLAAGFTLIELIVGIVVVAIALVVISSFLVPQARRSIEPVYQFRAAELGSSLMNEILSKSFDEQSDHTGGGLWRCSELKPNGQATSCTPASDYGPDAATELRQNYNDVDDYDTAGSFLAISDSMGVDLSQDYRNYRYRVAIDSSEYGINQAKRIDLWIQAPDGVEYAFSAYRWNY</sequence>
<dbReference type="Proteomes" id="UP000651977">
    <property type="component" value="Unassembled WGS sequence"/>
</dbReference>
<comment type="caution">
    <text evidence="2">The sequence shown here is derived from an EMBL/GenBank/DDBJ whole genome shotgun (WGS) entry which is preliminary data.</text>
</comment>
<accession>A0ABQ1HY39</accession>
<dbReference type="PROSITE" id="PS00409">
    <property type="entry name" value="PROKAR_NTER_METHYL"/>
    <property type="match status" value="1"/>
</dbReference>
<keyword evidence="1" id="KW-1133">Transmembrane helix</keyword>
<evidence type="ECO:0000313" key="3">
    <source>
        <dbReference type="Proteomes" id="UP000651977"/>
    </source>
</evidence>
<reference evidence="3" key="1">
    <citation type="journal article" date="2019" name="Int. J. Syst. Evol. Microbiol.">
        <title>The Global Catalogue of Microorganisms (GCM) 10K type strain sequencing project: providing services to taxonomists for standard genome sequencing and annotation.</title>
        <authorList>
            <consortium name="The Broad Institute Genomics Platform"/>
            <consortium name="The Broad Institute Genome Sequencing Center for Infectious Disease"/>
            <person name="Wu L."/>
            <person name="Ma J."/>
        </authorList>
    </citation>
    <scope>NUCLEOTIDE SEQUENCE [LARGE SCALE GENOMIC DNA]</scope>
    <source>
        <strain evidence="3">CGMCC 1.10131</strain>
    </source>
</reference>
<dbReference type="NCBIfam" id="TIGR02532">
    <property type="entry name" value="IV_pilin_GFxxxE"/>
    <property type="match status" value="1"/>
</dbReference>
<dbReference type="InterPro" id="IPR012902">
    <property type="entry name" value="N_methyl_site"/>
</dbReference>
<dbReference type="Pfam" id="PF07963">
    <property type="entry name" value="N_methyl"/>
    <property type="match status" value="1"/>
</dbReference>
<keyword evidence="1" id="KW-0812">Transmembrane</keyword>
<dbReference type="RefSeq" id="WP_055732848.1">
    <property type="nucleotide sequence ID" value="NZ_BMDY01000003.1"/>
</dbReference>
<evidence type="ECO:0000313" key="2">
    <source>
        <dbReference type="EMBL" id="GGA96158.1"/>
    </source>
</evidence>
<evidence type="ECO:0000256" key="1">
    <source>
        <dbReference type="SAM" id="Phobius"/>
    </source>
</evidence>
<protein>
    <submittedName>
        <fullName evidence="2">MSHA biogenesis protein MshD</fullName>
    </submittedName>
</protein>